<gene>
    <name evidence="3" type="ORF">LKD31_09665</name>
</gene>
<reference evidence="3" key="1">
    <citation type="submission" date="2021-10" db="EMBL/GenBank/DDBJ databases">
        <title>Anaerobic single-cell dispensing facilitates the cultivation of human gut bacteria.</title>
        <authorList>
            <person name="Afrizal A."/>
        </authorList>
    </citation>
    <scope>NUCLEOTIDE SEQUENCE</scope>
    <source>
        <strain evidence="3">CLA-AA-H250</strain>
    </source>
</reference>
<evidence type="ECO:0000313" key="3">
    <source>
        <dbReference type="EMBL" id="MCC2137285.1"/>
    </source>
</evidence>
<evidence type="ECO:0000313" key="4">
    <source>
        <dbReference type="Proteomes" id="UP001199424"/>
    </source>
</evidence>
<evidence type="ECO:0000256" key="1">
    <source>
        <dbReference type="PIRSR" id="PIRSR613078-1"/>
    </source>
</evidence>
<dbReference type="Proteomes" id="UP001199424">
    <property type="component" value="Unassembled WGS sequence"/>
</dbReference>
<keyword evidence="4" id="KW-1185">Reference proteome</keyword>
<comment type="caution">
    <text evidence="3">The sequence shown here is derived from an EMBL/GenBank/DDBJ whole genome shotgun (WGS) entry which is preliminary data.</text>
</comment>
<dbReference type="RefSeq" id="WP_308449533.1">
    <property type="nucleotide sequence ID" value="NZ_JAJEQC010000009.1"/>
</dbReference>
<organism evidence="3 4">
    <name type="scientific">Hominenteromicrobium mulieris</name>
    <dbReference type="NCBI Taxonomy" id="2885357"/>
    <lineage>
        <taxon>Bacteria</taxon>
        <taxon>Bacillati</taxon>
        <taxon>Bacillota</taxon>
        <taxon>Clostridia</taxon>
        <taxon>Eubacteriales</taxon>
        <taxon>Oscillospiraceae</taxon>
        <taxon>Hominenteromicrobium</taxon>
    </lineage>
</organism>
<feature type="active site" description="Tele-phosphohistidine intermediate" evidence="1">
    <location>
        <position position="8"/>
    </location>
</feature>
<dbReference type="AlphaFoldDB" id="A0AAE3DHH9"/>
<dbReference type="CDD" id="cd07067">
    <property type="entry name" value="HP_PGM_like"/>
    <property type="match status" value="1"/>
</dbReference>
<dbReference type="InterPro" id="IPR013078">
    <property type="entry name" value="His_Pase_superF_clade-1"/>
</dbReference>
<dbReference type="Gene3D" id="3.40.50.1240">
    <property type="entry name" value="Phosphoglycerate mutase-like"/>
    <property type="match status" value="1"/>
</dbReference>
<feature type="binding site" evidence="2">
    <location>
        <begin position="7"/>
        <end position="14"/>
    </location>
    <ligand>
        <name>substrate</name>
    </ligand>
</feature>
<dbReference type="SUPFAM" id="SSF53254">
    <property type="entry name" value="Phosphoglycerate mutase-like"/>
    <property type="match status" value="1"/>
</dbReference>
<accession>A0AAE3DHH9</accession>
<dbReference type="Pfam" id="PF00300">
    <property type="entry name" value="His_Phos_1"/>
    <property type="match status" value="1"/>
</dbReference>
<feature type="binding site" evidence="2">
    <location>
        <position position="52"/>
    </location>
    <ligand>
        <name>substrate</name>
    </ligand>
</feature>
<proteinExistence type="predicted"/>
<protein>
    <submittedName>
        <fullName evidence="3">Histidine phosphatase family protein</fullName>
    </submittedName>
</protein>
<evidence type="ECO:0000256" key="2">
    <source>
        <dbReference type="PIRSR" id="PIRSR613078-2"/>
    </source>
</evidence>
<dbReference type="InterPro" id="IPR001345">
    <property type="entry name" value="PG/BPGM_mutase_AS"/>
</dbReference>
<dbReference type="SMART" id="SM00855">
    <property type="entry name" value="PGAM"/>
    <property type="match status" value="1"/>
</dbReference>
<dbReference type="PROSITE" id="PS00175">
    <property type="entry name" value="PG_MUTASE"/>
    <property type="match status" value="1"/>
</dbReference>
<dbReference type="InterPro" id="IPR050275">
    <property type="entry name" value="PGM_Phosphatase"/>
</dbReference>
<dbReference type="PANTHER" id="PTHR48100">
    <property type="entry name" value="BROAD-SPECIFICITY PHOSPHATASE YOR283W-RELATED"/>
    <property type="match status" value="1"/>
</dbReference>
<sequence>MKIYLLRHGETAYNVDYRYQGVTDIPLSPAGLAALKQADFSPKTVFVTPLKRTKQTAEILFPTAEYIPVNDLGEMNFGVFEGRNYKEMEHDSAYRAWVDSNCESTCPGGECKADFSERVCKAFESLLNQSIQNSEDMLVIVAHGGTQMAVMEKYAVPQKNYYEWCAPTAGGYVLDARDWQEKHVLHLIGTVQYTKEATC</sequence>
<name>A0AAE3DHH9_9FIRM</name>
<dbReference type="GO" id="GO:0016791">
    <property type="term" value="F:phosphatase activity"/>
    <property type="evidence" value="ECO:0007669"/>
    <property type="project" value="TreeGrafter"/>
</dbReference>
<dbReference type="EMBL" id="JAJEQC010000009">
    <property type="protein sequence ID" value="MCC2137285.1"/>
    <property type="molecule type" value="Genomic_DNA"/>
</dbReference>
<dbReference type="InterPro" id="IPR029033">
    <property type="entry name" value="His_PPase_superfam"/>
</dbReference>
<feature type="active site" description="Proton donor/acceptor" evidence="1">
    <location>
        <position position="74"/>
    </location>
</feature>